<comment type="caution">
    <text evidence="1">The sequence shown here is derived from an EMBL/GenBank/DDBJ whole genome shotgun (WGS) entry which is preliminary data.</text>
</comment>
<evidence type="ECO:0000313" key="1">
    <source>
        <dbReference type="EMBL" id="PQJ10501.1"/>
    </source>
</evidence>
<dbReference type="EMBL" id="PPSL01000003">
    <property type="protein sequence ID" value="PQJ10501.1"/>
    <property type="molecule type" value="Genomic_DNA"/>
</dbReference>
<sequence>MTIYFYLIISCFVDVFAMKQALTTTMLQLNNRSISYIVICAILLQSTLCGAKDHADSFRVYIENPHLGKSKKLLQNIYYHSDSSFRGVISVTCYHFNSGTDSQLVFQKIGQKHFFKKSANKVSINYSKEDTSTFRYPKYHEILKRTGGLAPGIYKTNVLLTNIQTKKQYSICVSGEIDSNLHAASAVRSDINSSVRPKHKSIIGGSFNKKLGSVKAYQSGRALSRVEKDINDKAKARGLEQITYHKDGKRFIDYYYEGWFAGRYEVDEKKSLKNQL</sequence>
<dbReference type="AlphaFoldDB" id="A0A2S7SV53"/>
<proteinExistence type="predicted"/>
<accession>A0A2S7SV53</accession>
<organism evidence="1 2">
    <name type="scientific">Flavipsychrobacter stenotrophus</name>
    <dbReference type="NCBI Taxonomy" id="2077091"/>
    <lineage>
        <taxon>Bacteria</taxon>
        <taxon>Pseudomonadati</taxon>
        <taxon>Bacteroidota</taxon>
        <taxon>Chitinophagia</taxon>
        <taxon>Chitinophagales</taxon>
        <taxon>Chitinophagaceae</taxon>
        <taxon>Flavipsychrobacter</taxon>
    </lineage>
</organism>
<gene>
    <name evidence="1" type="ORF">CJD36_011025</name>
</gene>
<evidence type="ECO:0000313" key="2">
    <source>
        <dbReference type="Proteomes" id="UP000239872"/>
    </source>
</evidence>
<dbReference type="Proteomes" id="UP000239872">
    <property type="component" value="Unassembled WGS sequence"/>
</dbReference>
<reference evidence="1 2" key="1">
    <citation type="submission" date="2018-01" db="EMBL/GenBank/DDBJ databases">
        <title>A novel member of the phylum Bacteroidetes isolated from glacier ice.</title>
        <authorList>
            <person name="Liu Q."/>
            <person name="Xin Y.-H."/>
        </authorList>
    </citation>
    <scope>NUCLEOTIDE SEQUENCE [LARGE SCALE GENOMIC DNA]</scope>
    <source>
        <strain evidence="1 2">RB1R16</strain>
    </source>
</reference>
<protein>
    <submittedName>
        <fullName evidence="1">Uncharacterized protein</fullName>
    </submittedName>
</protein>
<name>A0A2S7SV53_9BACT</name>
<keyword evidence="2" id="KW-1185">Reference proteome</keyword>